<dbReference type="AlphaFoldDB" id="A0A8H8S096"/>
<feature type="chain" id="PRO_5034239327" description="Microbial-type PARG catalytic domain-containing protein" evidence="2">
    <location>
        <begin position="22"/>
        <end position="906"/>
    </location>
</feature>
<dbReference type="InterPro" id="IPR043472">
    <property type="entry name" value="Macro_dom-like"/>
</dbReference>
<dbReference type="PANTHER" id="PTHR35204">
    <property type="entry name" value="YALI0A21131P"/>
    <property type="match status" value="1"/>
</dbReference>
<evidence type="ECO:0000259" key="3">
    <source>
        <dbReference type="Pfam" id="PF10021"/>
    </source>
</evidence>
<protein>
    <recommendedName>
        <fullName evidence="3">Microbial-type PARG catalytic domain-containing protein</fullName>
    </recommendedName>
</protein>
<gene>
    <name evidence="4" type="primary">YOR389W_1</name>
    <name evidence="4" type="ORF">LSUB1_G001286</name>
</gene>
<name>A0A8H8S096_9HELO</name>
<feature type="compositionally biased region" description="Polar residues" evidence="1">
    <location>
        <begin position="628"/>
        <end position="651"/>
    </location>
</feature>
<evidence type="ECO:0000313" key="4">
    <source>
        <dbReference type="EMBL" id="TVY44328.1"/>
    </source>
</evidence>
<accession>A0A8H8S096</accession>
<feature type="region of interest" description="Disordered" evidence="1">
    <location>
        <begin position="114"/>
        <end position="150"/>
    </location>
</feature>
<dbReference type="InterPro" id="IPR012664">
    <property type="entry name" value="CHP02452"/>
</dbReference>
<dbReference type="Pfam" id="PF10021">
    <property type="entry name" value="PARG_cat_microb"/>
    <property type="match status" value="1"/>
</dbReference>
<dbReference type="InterPro" id="IPR019261">
    <property type="entry name" value="PARG_cat_microbial"/>
</dbReference>
<reference evidence="4 5" key="1">
    <citation type="submission" date="2018-05" db="EMBL/GenBank/DDBJ databases">
        <title>Genome sequencing and assembly of the regulated plant pathogen Lachnellula willkommii and related sister species for the development of diagnostic species identification markers.</title>
        <authorList>
            <person name="Giroux E."/>
            <person name="Bilodeau G."/>
        </authorList>
    </citation>
    <scope>NUCLEOTIDE SEQUENCE [LARGE SCALE GENOMIC DNA]</scope>
    <source>
        <strain evidence="4 5">CBS 197.66</strain>
    </source>
</reference>
<keyword evidence="2" id="KW-0732">Signal</keyword>
<organism evidence="4 5">
    <name type="scientific">Lachnellula subtilissima</name>
    <dbReference type="NCBI Taxonomy" id="602034"/>
    <lineage>
        <taxon>Eukaryota</taxon>
        <taxon>Fungi</taxon>
        <taxon>Dikarya</taxon>
        <taxon>Ascomycota</taxon>
        <taxon>Pezizomycotina</taxon>
        <taxon>Leotiomycetes</taxon>
        <taxon>Helotiales</taxon>
        <taxon>Lachnaceae</taxon>
        <taxon>Lachnellula</taxon>
    </lineage>
</organism>
<keyword evidence="5" id="KW-1185">Reference proteome</keyword>
<evidence type="ECO:0000256" key="1">
    <source>
        <dbReference type="SAM" id="MobiDB-lite"/>
    </source>
</evidence>
<feature type="region of interest" description="Disordered" evidence="1">
    <location>
        <begin position="618"/>
        <end position="685"/>
    </location>
</feature>
<evidence type="ECO:0000256" key="2">
    <source>
        <dbReference type="SAM" id="SignalP"/>
    </source>
</evidence>
<evidence type="ECO:0000313" key="5">
    <source>
        <dbReference type="Proteomes" id="UP000462212"/>
    </source>
</evidence>
<dbReference type="NCBIfam" id="TIGR02452">
    <property type="entry name" value="TIGR02452 family protein"/>
    <property type="match status" value="1"/>
</dbReference>
<dbReference type="InterPro" id="IPR038921">
    <property type="entry name" value="YOR389W-like"/>
</dbReference>
<dbReference type="EMBL" id="QGMJ01000041">
    <property type="protein sequence ID" value="TVY44328.1"/>
    <property type="molecule type" value="Genomic_DNA"/>
</dbReference>
<dbReference type="OrthoDB" id="10261782at2759"/>
<feature type="signal peptide" evidence="2">
    <location>
        <begin position="1"/>
        <end position="21"/>
    </location>
</feature>
<feature type="domain" description="Microbial-type PARG catalytic" evidence="3">
    <location>
        <begin position="695"/>
        <end position="782"/>
    </location>
</feature>
<comment type="caution">
    <text evidence="4">The sequence shown here is derived from an EMBL/GenBank/DDBJ whole genome shotgun (WGS) entry which is preliminary data.</text>
</comment>
<feature type="compositionally biased region" description="Basic and acidic residues" evidence="1">
    <location>
        <begin position="133"/>
        <end position="142"/>
    </location>
</feature>
<dbReference type="PANTHER" id="PTHR35204:SF1">
    <property type="entry name" value="ENTEROTOXIN"/>
    <property type="match status" value="1"/>
</dbReference>
<proteinExistence type="predicted"/>
<dbReference type="SUPFAM" id="SSF52949">
    <property type="entry name" value="Macro domain-like"/>
    <property type="match status" value="1"/>
</dbReference>
<dbReference type="Gene3D" id="3.40.220.10">
    <property type="entry name" value="Leucine Aminopeptidase, subunit E, domain 1"/>
    <property type="match status" value="1"/>
</dbReference>
<sequence>MARSHWHILPPLLCLSLSAQAQVRPEQAPLFPSIESYGPSIEIARENGPQIFNALHSSLRQWGSSLKHNGMSYFPASIPADTILYHGARAQDPVKGMEWLAFEIEHAEMFARSMGVRPPGEGPPGGRPPGGRRPGEPERATPPDEEASEWRLVPPYDVDIHQDASESPHRVPRPNKEMPGYLHEYRTKRELSRLLYLDGMSAGKTSMGTLDTQDVVLRNITNSTTPWGDYQRARDLCDLGVEWGLEGFIRMEGGFELILCNFTDGLDFLSARKRPKYDQPEAYNEMFQLEYSRGIAARYQGLPASRLTIDRSSMVSAFFYPLNLTNPNELRPELPRLVSCESKVITRLRSDLRQVMSADKSHQRNNIDWQGVVDLIVTRYSDRLQFMASQKATQRGIQSEINLLLSNFIDYNSTIDVQTAKQICATHYLQSIYPKTTQDHLIYEAVLSVSWEICNTLFEVRDIILQPEDGGSFGADNPKSPVKKLLSFLDWSTWLECGKCEYEEVCFLAIWPWGSPEDHYQPRCLKNDDISGNREHPSVCEQDGIIKLNRPAFLNQLTEARKDQNLQFALVQGQMTMLTKSARAKLAKETINNTIPKILNSNHQAHAAVNNSELIHYSPTHDKRPLQTDGSTSKSTNLPVTFNSTTASTSKDIPKFDDSSSAAIPHYASDNGDTQAGAGEAGAFKPSAPLPLSMRPKIRVIKSDTFDAAQTLLSTLPPHSKSRIGILNMASALRPGGGVLHGALAQEESLCMRSTLYASLPESFYRIPEDAAIYSPDILVFRSSLLSDLPKASWFFVDVISCAALRDPDISREGEYEVEKDRENMTMKVRLILQIAREKGVKRLVLGALGCGAYRNPPAEVARILKKVILGGRRRKGVEGFEEIVFAIFDEGENLRVFREVFCGCH</sequence>
<dbReference type="Proteomes" id="UP000462212">
    <property type="component" value="Unassembled WGS sequence"/>
</dbReference>